<reference evidence="2 3" key="1">
    <citation type="submission" date="2020-07" db="EMBL/GenBank/DDBJ databases">
        <title>Novel species isolated from subtropical streams in China.</title>
        <authorList>
            <person name="Lu H."/>
        </authorList>
    </citation>
    <scope>NUCLEOTIDE SEQUENCE [LARGE SCALE GENOMIC DNA]</scope>
    <source>
        <strain evidence="2 3">LX20W</strain>
    </source>
</reference>
<organism evidence="2 3">
    <name type="scientific">Rugamonas brunnea</name>
    <dbReference type="NCBI Taxonomy" id="2758569"/>
    <lineage>
        <taxon>Bacteria</taxon>
        <taxon>Pseudomonadati</taxon>
        <taxon>Pseudomonadota</taxon>
        <taxon>Betaproteobacteria</taxon>
        <taxon>Burkholderiales</taxon>
        <taxon>Oxalobacteraceae</taxon>
        <taxon>Telluria group</taxon>
        <taxon>Rugamonas</taxon>
    </lineage>
</organism>
<gene>
    <name evidence="2" type="ORF">H3H37_12545</name>
</gene>
<proteinExistence type="predicted"/>
<keyword evidence="3" id="KW-1185">Reference proteome</keyword>
<sequence length="156" mass="16627">MKVSQFLVAALLVTSCGMALPQIGWAAPAPVISFSTKFGGVDFLFTEDAGRKAEADGSNFQNAIREVGFELLSAIGTAAKSSPGVQALLIDGIKYKDKKSFVLLGIIIDGKFQSLNFNGKPSDQSVGRFLDELEKNRIVVLRSAGTPGVELFNAEK</sequence>
<dbReference type="Proteomes" id="UP000534388">
    <property type="component" value="Unassembled WGS sequence"/>
</dbReference>
<evidence type="ECO:0000313" key="2">
    <source>
        <dbReference type="EMBL" id="MBA5637883.1"/>
    </source>
</evidence>
<evidence type="ECO:0000313" key="3">
    <source>
        <dbReference type="Proteomes" id="UP000534388"/>
    </source>
</evidence>
<dbReference type="AlphaFoldDB" id="A0A7W2ESL5"/>
<protein>
    <submittedName>
        <fullName evidence="2">Uncharacterized protein</fullName>
    </submittedName>
</protein>
<feature type="signal peptide" evidence="1">
    <location>
        <begin position="1"/>
        <end position="26"/>
    </location>
</feature>
<feature type="chain" id="PRO_5031187634" evidence="1">
    <location>
        <begin position="27"/>
        <end position="156"/>
    </location>
</feature>
<dbReference type="EMBL" id="JACEZT010000007">
    <property type="protein sequence ID" value="MBA5637883.1"/>
    <property type="molecule type" value="Genomic_DNA"/>
</dbReference>
<dbReference type="PROSITE" id="PS51257">
    <property type="entry name" value="PROKAR_LIPOPROTEIN"/>
    <property type="match status" value="1"/>
</dbReference>
<name>A0A7W2ESL5_9BURK</name>
<comment type="caution">
    <text evidence="2">The sequence shown here is derived from an EMBL/GenBank/DDBJ whole genome shotgun (WGS) entry which is preliminary data.</text>
</comment>
<dbReference type="RefSeq" id="WP_182162896.1">
    <property type="nucleotide sequence ID" value="NZ_JACEZT010000007.1"/>
</dbReference>
<evidence type="ECO:0000256" key="1">
    <source>
        <dbReference type="SAM" id="SignalP"/>
    </source>
</evidence>
<keyword evidence="1" id="KW-0732">Signal</keyword>
<accession>A0A7W2ESL5</accession>